<name>A0A838ZES5_9FLAO</name>
<reference evidence="11 12" key="1">
    <citation type="submission" date="2020-07" db="EMBL/GenBank/DDBJ databases">
        <title>Moheibacter lacus sp. nov., a member of the family Flavobacteriaceae isolated from freshwater lake sediment.</title>
        <authorList>
            <person name="Liu Y."/>
        </authorList>
    </citation>
    <scope>NUCLEOTIDE SEQUENCE [LARGE SCALE GENOMIC DNA]</scope>
    <source>
        <strain evidence="11 12">BDHS18</strain>
    </source>
</reference>
<evidence type="ECO:0000256" key="6">
    <source>
        <dbReference type="ARBA" id="ARBA00022932"/>
    </source>
</evidence>
<dbReference type="EMBL" id="JACDZE010000001">
    <property type="protein sequence ID" value="MBA5628241.1"/>
    <property type="molecule type" value="Genomic_DNA"/>
</dbReference>
<keyword evidence="5" id="KW-0235">DNA replication</keyword>
<evidence type="ECO:0000256" key="1">
    <source>
        <dbReference type="ARBA" id="ARBA00012417"/>
    </source>
</evidence>
<dbReference type="Pfam" id="PF06144">
    <property type="entry name" value="DNA_pol3_delta"/>
    <property type="match status" value="1"/>
</dbReference>
<comment type="catalytic activity">
    <reaction evidence="8">
        <text>DNA(n) + a 2'-deoxyribonucleoside 5'-triphosphate = DNA(n+1) + diphosphate</text>
        <dbReference type="Rhea" id="RHEA:22508"/>
        <dbReference type="Rhea" id="RHEA-COMP:17339"/>
        <dbReference type="Rhea" id="RHEA-COMP:17340"/>
        <dbReference type="ChEBI" id="CHEBI:33019"/>
        <dbReference type="ChEBI" id="CHEBI:61560"/>
        <dbReference type="ChEBI" id="CHEBI:173112"/>
        <dbReference type="EC" id="2.7.7.7"/>
    </reaction>
</comment>
<dbReference type="SUPFAM" id="SSF48019">
    <property type="entry name" value="post-AAA+ oligomerization domain-like"/>
    <property type="match status" value="1"/>
</dbReference>
<protein>
    <recommendedName>
        <fullName evidence="2">DNA polymerase III subunit delta</fullName>
        <ecNumber evidence="1">2.7.7.7</ecNumber>
    </recommendedName>
</protein>
<feature type="domain" description="DNA polymerase III delta N-terminal" evidence="9">
    <location>
        <begin position="20"/>
        <end position="137"/>
    </location>
</feature>
<dbReference type="GO" id="GO:0003677">
    <property type="term" value="F:DNA binding"/>
    <property type="evidence" value="ECO:0007669"/>
    <property type="project" value="InterPro"/>
</dbReference>
<keyword evidence="3 11" id="KW-0808">Transferase</keyword>
<sequence>MSQPNSIIKDIKNKKIAPLYFLSGDEAFFIDQISKTIENEVLTDDEKGFNQSIIYGNDTDMSAIIGLAKQFPMGAERQVIIVKEAQHLSRSIDQLESYAENPQPSTVLVFNYKGKTLDKRKKLGKTLQKNGILLEFKKLYENQIPDWIETTAKEMGLALETKSKFMMTEFLGSDLGRIYNELQKLKIVAEDGKITPEIVEKNIGISKDYNNFELRNAIETRNAPKAFQIIKYFSQNPKDNPLVVTLSILYQTFSNIIIFHSLTDKSQGNIAKELGVHPFFVKDATVAAKNYPLKKATRIISLLRETDVKSKGVGATGNTSQGDLLQELLFKIFIQ</sequence>
<evidence type="ECO:0000256" key="8">
    <source>
        <dbReference type="ARBA" id="ARBA00049244"/>
    </source>
</evidence>
<comment type="caution">
    <text evidence="11">The sequence shown here is derived from an EMBL/GenBank/DDBJ whole genome shotgun (WGS) entry which is preliminary data.</text>
</comment>
<comment type="similarity">
    <text evidence="7">Belongs to the DNA polymerase HolA subunit family.</text>
</comment>
<dbReference type="NCBIfam" id="TIGR01128">
    <property type="entry name" value="holA"/>
    <property type="match status" value="1"/>
</dbReference>
<evidence type="ECO:0000259" key="9">
    <source>
        <dbReference type="Pfam" id="PF06144"/>
    </source>
</evidence>
<dbReference type="SUPFAM" id="SSF52540">
    <property type="entry name" value="P-loop containing nucleoside triphosphate hydrolases"/>
    <property type="match status" value="1"/>
</dbReference>
<gene>
    <name evidence="11" type="primary">holA</name>
    <name evidence="11" type="ORF">HU137_00485</name>
</gene>
<dbReference type="AlphaFoldDB" id="A0A838ZES5"/>
<keyword evidence="12" id="KW-1185">Reference proteome</keyword>
<dbReference type="GO" id="GO:0003887">
    <property type="term" value="F:DNA-directed DNA polymerase activity"/>
    <property type="evidence" value="ECO:0007669"/>
    <property type="project" value="UniProtKB-KW"/>
</dbReference>
<dbReference type="Gene3D" id="3.40.50.300">
    <property type="entry name" value="P-loop containing nucleotide triphosphate hydrolases"/>
    <property type="match status" value="1"/>
</dbReference>
<dbReference type="InterPro" id="IPR027417">
    <property type="entry name" value="P-loop_NTPase"/>
</dbReference>
<dbReference type="Pfam" id="PF21694">
    <property type="entry name" value="DNA_pol3_delta_C"/>
    <property type="match status" value="1"/>
</dbReference>
<dbReference type="Gene3D" id="1.20.272.10">
    <property type="match status" value="1"/>
</dbReference>
<dbReference type="GO" id="GO:0006261">
    <property type="term" value="P:DNA-templated DNA replication"/>
    <property type="evidence" value="ECO:0007669"/>
    <property type="project" value="TreeGrafter"/>
</dbReference>
<feature type="domain" description="DNA polymerase III delta subunit-like C-terminal" evidence="10">
    <location>
        <begin position="210"/>
        <end position="312"/>
    </location>
</feature>
<evidence type="ECO:0000256" key="5">
    <source>
        <dbReference type="ARBA" id="ARBA00022705"/>
    </source>
</evidence>
<evidence type="ECO:0000256" key="7">
    <source>
        <dbReference type="ARBA" id="ARBA00034754"/>
    </source>
</evidence>
<organism evidence="11 12">
    <name type="scientific">Moheibacter lacus</name>
    <dbReference type="NCBI Taxonomy" id="2745851"/>
    <lineage>
        <taxon>Bacteria</taxon>
        <taxon>Pseudomonadati</taxon>
        <taxon>Bacteroidota</taxon>
        <taxon>Flavobacteriia</taxon>
        <taxon>Flavobacteriales</taxon>
        <taxon>Weeksellaceae</taxon>
        <taxon>Moheibacter</taxon>
    </lineage>
</organism>
<dbReference type="InterPro" id="IPR005790">
    <property type="entry name" value="DNA_polIII_delta"/>
</dbReference>
<evidence type="ECO:0000313" key="11">
    <source>
        <dbReference type="EMBL" id="MBA5628241.1"/>
    </source>
</evidence>
<evidence type="ECO:0000256" key="4">
    <source>
        <dbReference type="ARBA" id="ARBA00022695"/>
    </source>
</evidence>
<dbReference type="PANTHER" id="PTHR34388">
    <property type="entry name" value="DNA POLYMERASE III SUBUNIT DELTA"/>
    <property type="match status" value="1"/>
</dbReference>
<keyword evidence="6" id="KW-0239">DNA-directed DNA polymerase</keyword>
<dbReference type="InterPro" id="IPR008921">
    <property type="entry name" value="DNA_pol3_clamp-load_cplx_C"/>
</dbReference>
<dbReference type="Gene3D" id="1.10.8.60">
    <property type="match status" value="1"/>
</dbReference>
<evidence type="ECO:0000313" key="12">
    <source>
        <dbReference type="Proteomes" id="UP000552241"/>
    </source>
</evidence>
<dbReference type="EC" id="2.7.7.7" evidence="1"/>
<accession>A0A838ZES5</accession>
<dbReference type="Proteomes" id="UP000552241">
    <property type="component" value="Unassembled WGS sequence"/>
</dbReference>
<evidence type="ECO:0000256" key="3">
    <source>
        <dbReference type="ARBA" id="ARBA00022679"/>
    </source>
</evidence>
<dbReference type="GO" id="GO:0009360">
    <property type="term" value="C:DNA polymerase III complex"/>
    <property type="evidence" value="ECO:0007669"/>
    <property type="project" value="InterPro"/>
</dbReference>
<proteinExistence type="inferred from homology"/>
<dbReference type="PANTHER" id="PTHR34388:SF1">
    <property type="entry name" value="DNA POLYMERASE III SUBUNIT DELTA"/>
    <property type="match status" value="1"/>
</dbReference>
<keyword evidence="4 11" id="KW-0548">Nucleotidyltransferase</keyword>
<dbReference type="InterPro" id="IPR048466">
    <property type="entry name" value="DNA_pol3_delta-like_C"/>
</dbReference>
<dbReference type="RefSeq" id="WP_182041852.1">
    <property type="nucleotide sequence ID" value="NZ_JACDZE010000001.1"/>
</dbReference>
<evidence type="ECO:0000256" key="2">
    <source>
        <dbReference type="ARBA" id="ARBA00017703"/>
    </source>
</evidence>
<dbReference type="InterPro" id="IPR010372">
    <property type="entry name" value="DNA_pol3_delta_N"/>
</dbReference>
<evidence type="ECO:0000259" key="10">
    <source>
        <dbReference type="Pfam" id="PF21694"/>
    </source>
</evidence>